<dbReference type="Pfam" id="PF20582">
    <property type="entry name" value="UPF0758_N"/>
    <property type="match status" value="1"/>
</dbReference>
<dbReference type="EMBL" id="BNJG01000001">
    <property type="protein sequence ID" value="GHO55118.1"/>
    <property type="molecule type" value="Genomic_DNA"/>
</dbReference>
<protein>
    <submittedName>
        <fullName evidence="9">UPF0758 protein</fullName>
    </submittedName>
</protein>
<dbReference type="CDD" id="cd08071">
    <property type="entry name" value="MPN_DUF2466"/>
    <property type="match status" value="1"/>
</dbReference>
<dbReference type="RefSeq" id="WP_201371751.1">
    <property type="nucleotide sequence ID" value="NZ_BNJG01000001.1"/>
</dbReference>
<evidence type="ECO:0000259" key="8">
    <source>
        <dbReference type="PROSITE" id="PS50249"/>
    </source>
</evidence>
<keyword evidence="10" id="KW-1185">Reference proteome</keyword>
<evidence type="ECO:0000313" key="9">
    <source>
        <dbReference type="EMBL" id="GHO55118.1"/>
    </source>
</evidence>
<proteinExistence type="inferred from homology"/>
<dbReference type="Pfam" id="PF04002">
    <property type="entry name" value="RadC"/>
    <property type="match status" value="1"/>
</dbReference>
<dbReference type="NCBIfam" id="NF000642">
    <property type="entry name" value="PRK00024.1"/>
    <property type="match status" value="1"/>
</dbReference>
<dbReference type="Proteomes" id="UP000654345">
    <property type="component" value="Unassembled WGS sequence"/>
</dbReference>
<dbReference type="NCBIfam" id="TIGR00608">
    <property type="entry name" value="radc"/>
    <property type="match status" value="1"/>
</dbReference>
<dbReference type="SUPFAM" id="SSF47781">
    <property type="entry name" value="RuvA domain 2-like"/>
    <property type="match status" value="1"/>
</dbReference>
<evidence type="ECO:0000256" key="3">
    <source>
        <dbReference type="ARBA" id="ARBA00022723"/>
    </source>
</evidence>
<dbReference type="InterPro" id="IPR037518">
    <property type="entry name" value="MPN"/>
</dbReference>
<dbReference type="PANTHER" id="PTHR30471">
    <property type="entry name" value="DNA REPAIR PROTEIN RADC"/>
    <property type="match status" value="1"/>
</dbReference>
<evidence type="ECO:0000256" key="2">
    <source>
        <dbReference type="ARBA" id="ARBA00022670"/>
    </source>
</evidence>
<comment type="similarity">
    <text evidence="1 7">Belongs to the UPF0758 family.</text>
</comment>
<evidence type="ECO:0000256" key="4">
    <source>
        <dbReference type="ARBA" id="ARBA00022801"/>
    </source>
</evidence>
<dbReference type="InterPro" id="IPR046778">
    <property type="entry name" value="UPF0758_N"/>
</dbReference>
<evidence type="ECO:0000256" key="1">
    <source>
        <dbReference type="ARBA" id="ARBA00010243"/>
    </source>
</evidence>
<dbReference type="InterPro" id="IPR010994">
    <property type="entry name" value="RuvA_2-like"/>
</dbReference>
<name>A0ABQ3UQV5_9CHLR</name>
<keyword evidence="6" id="KW-0482">Metalloprotease</keyword>
<keyword evidence="2" id="KW-0645">Protease</keyword>
<sequence>MDYSEKSLPVSPDTKSAYHVTVRELPSHERPRERLRRYGPQALSTIELLAIILRTGSTKGSVLELANRLLAKYGGLSGLMRADFSELCHEYGLGEAKASQVKAALEIGRRLSMLQPDERYRIRSSTDAANLVMLEMAYLDYEQLRILLLDTKNQVVENISRYHGTVNSSVMRAAEIFRPAVIRNCPGIILCHNHPSGDPTPSPEDIESTKQLVVAGRILNIELVDHIIIGNLRFVSLKEHLRWE</sequence>
<dbReference type="PROSITE" id="PS01302">
    <property type="entry name" value="UPF0758"/>
    <property type="match status" value="1"/>
</dbReference>
<dbReference type="InterPro" id="IPR001405">
    <property type="entry name" value="UPF0758"/>
</dbReference>
<dbReference type="Gene3D" id="3.40.140.10">
    <property type="entry name" value="Cytidine Deaminase, domain 2"/>
    <property type="match status" value="1"/>
</dbReference>
<comment type="caution">
    <text evidence="9">The sequence shown here is derived from an EMBL/GenBank/DDBJ whole genome shotgun (WGS) entry which is preliminary data.</text>
</comment>
<evidence type="ECO:0000313" key="10">
    <source>
        <dbReference type="Proteomes" id="UP000654345"/>
    </source>
</evidence>
<gene>
    <name evidence="9" type="ORF">KSB_35930</name>
</gene>
<keyword evidence="5" id="KW-0862">Zinc</keyword>
<keyword evidence="4" id="KW-0378">Hydrolase</keyword>
<evidence type="ECO:0000256" key="5">
    <source>
        <dbReference type="ARBA" id="ARBA00022833"/>
    </source>
</evidence>
<dbReference type="InterPro" id="IPR025657">
    <property type="entry name" value="RadC_JAB"/>
</dbReference>
<reference evidence="9 10" key="1">
    <citation type="journal article" date="2021" name="Int. J. Syst. Evol. Microbiol.">
        <title>Reticulibacter mediterranei gen. nov., sp. nov., within the new family Reticulibacteraceae fam. nov., and Ktedonospora formicarum gen. nov., sp. nov., Ktedonobacter robiniae sp. nov., Dictyobacter formicarum sp. nov. and Dictyobacter arantiisoli sp. nov., belonging to the class Ktedonobacteria.</title>
        <authorList>
            <person name="Yabe S."/>
            <person name="Zheng Y."/>
            <person name="Wang C.M."/>
            <person name="Sakai Y."/>
            <person name="Abe K."/>
            <person name="Yokota A."/>
            <person name="Donadio S."/>
            <person name="Cavaletti L."/>
            <person name="Monciardini P."/>
        </authorList>
    </citation>
    <scope>NUCLEOTIDE SEQUENCE [LARGE SCALE GENOMIC DNA]</scope>
    <source>
        <strain evidence="9 10">SOSP1-30</strain>
    </source>
</reference>
<dbReference type="PANTHER" id="PTHR30471:SF3">
    <property type="entry name" value="UPF0758 PROTEIN YEES-RELATED"/>
    <property type="match status" value="1"/>
</dbReference>
<evidence type="ECO:0000256" key="6">
    <source>
        <dbReference type="ARBA" id="ARBA00023049"/>
    </source>
</evidence>
<keyword evidence="3" id="KW-0479">Metal-binding</keyword>
<feature type="domain" description="MPN" evidence="8">
    <location>
        <begin position="121"/>
        <end position="243"/>
    </location>
</feature>
<organism evidence="9 10">
    <name type="scientific">Ktedonobacter robiniae</name>
    <dbReference type="NCBI Taxonomy" id="2778365"/>
    <lineage>
        <taxon>Bacteria</taxon>
        <taxon>Bacillati</taxon>
        <taxon>Chloroflexota</taxon>
        <taxon>Ktedonobacteria</taxon>
        <taxon>Ktedonobacterales</taxon>
        <taxon>Ktedonobacteraceae</taxon>
        <taxon>Ktedonobacter</taxon>
    </lineage>
</organism>
<accession>A0ABQ3UQV5</accession>
<evidence type="ECO:0000256" key="7">
    <source>
        <dbReference type="RuleBase" id="RU003797"/>
    </source>
</evidence>
<dbReference type="PROSITE" id="PS50249">
    <property type="entry name" value="MPN"/>
    <property type="match status" value="1"/>
</dbReference>
<dbReference type="InterPro" id="IPR020891">
    <property type="entry name" value="UPF0758_CS"/>
</dbReference>